<name>A0A5B7EM77_PORTR</name>
<sequence length="79" mass="9190">MLIRQPQTHDFRFASAAVKIRLRSASQRCRTPGGWKILRGLERRPYATAVPRYVSPVVEFWWVCSQMCRLFGLGCFLSE</sequence>
<reference evidence="1 2" key="1">
    <citation type="submission" date="2019-05" db="EMBL/GenBank/DDBJ databases">
        <title>Another draft genome of Portunus trituberculatus and its Hox gene families provides insights of decapod evolution.</title>
        <authorList>
            <person name="Jeong J.-H."/>
            <person name="Song I."/>
            <person name="Kim S."/>
            <person name="Choi T."/>
            <person name="Kim D."/>
            <person name="Ryu S."/>
            <person name="Kim W."/>
        </authorList>
    </citation>
    <scope>NUCLEOTIDE SEQUENCE [LARGE SCALE GENOMIC DNA]</scope>
    <source>
        <tissue evidence="1">Muscle</tissue>
    </source>
</reference>
<protein>
    <submittedName>
        <fullName evidence="1">Uncharacterized protein</fullName>
    </submittedName>
</protein>
<accession>A0A5B7EM77</accession>
<dbReference type="AlphaFoldDB" id="A0A5B7EM77"/>
<organism evidence="1 2">
    <name type="scientific">Portunus trituberculatus</name>
    <name type="common">Swimming crab</name>
    <name type="synonym">Neptunus trituberculatus</name>
    <dbReference type="NCBI Taxonomy" id="210409"/>
    <lineage>
        <taxon>Eukaryota</taxon>
        <taxon>Metazoa</taxon>
        <taxon>Ecdysozoa</taxon>
        <taxon>Arthropoda</taxon>
        <taxon>Crustacea</taxon>
        <taxon>Multicrustacea</taxon>
        <taxon>Malacostraca</taxon>
        <taxon>Eumalacostraca</taxon>
        <taxon>Eucarida</taxon>
        <taxon>Decapoda</taxon>
        <taxon>Pleocyemata</taxon>
        <taxon>Brachyura</taxon>
        <taxon>Eubrachyura</taxon>
        <taxon>Portunoidea</taxon>
        <taxon>Portunidae</taxon>
        <taxon>Portuninae</taxon>
        <taxon>Portunus</taxon>
    </lineage>
</organism>
<comment type="caution">
    <text evidence="1">The sequence shown here is derived from an EMBL/GenBank/DDBJ whole genome shotgun (WGS) entry which is preliminary data.</text>
</comment>
<evidence type="ECO:0000313" key="2">
    <source>
        <dbReference type="Proteomes" id="UP000324222"/>
    </source>
</evidence>
<dbReference type="EMBL" id="VSRR010003307">
    <property type="protein sequence ID" value="MPC35581.1"/>
    <property type="molecule type" value="Genomic_DNA"/>
</dbReference>
<keyword evidence="2" id="KW-1185">Reference proteome</keyword>
<evidence type="ECO:0000313" key="1">
    <source>
        <dbReference type="EMBL" id="MPC35581.1"/>
    </source>
</evidence>
<gene>
    <name evidence="1" type="ORF">E2C01_029006</name>
</gene>
<dbReference type="Proteomes" id="UP000324222">
    <property type="component" value="Unassembled WGS sequence"/>
</dbReference>
<proteinExistence type="predicted"/>